<keyword evidence="4" id="KW-1185">Reference proteome</keyword>
<evidence type="ECO:0000259" key="2">
    <source>
        <dbReference type="Pfam" id="PF04155"/>
    </source>
</evidence>
<name>A0ABR1E8S8_NECAM</name>
<reference evidence="3 4" key="1">
    <citation type="submission" date="2023-08" db="EMBL/GenBank/DDBJ databases">
        <title>A Necator americanus chromosomal reference genome.</title>
        <authorList>
            <person name="Ilik V."/>
            <person name="Petrzelkova K.J."/>
            <person name="Pardy F."/>
            <person name="Fuh T."/>
            <person name="Niatou-Singa F.S."/>
            <person name="Gouil Q."/>
            <person name="Baker L."/>
            <person name="Ritchie M.E."/>
            <person name="Jex A.R."/>
            <person name="Gazzola D."/>
            <person name="Li H."/>
            <person name="Toshio Fujiwara R."/>
            <person name="Zhan B."/>
            <person name="Aroian R.V."/>
            <person name="Pafco B."/>
            <person name="Schwarz E.M."/>
        </authorList>
    </citation>
    <scope>NUCLEOTIDE SEQUENCE [LARGE SCALE GENOMIC DNA]</scope>
    <source>
        <strain evidence="3 4">Aroian</strain>
        <tissue evidence="3">Whole animal</tissue>
    </source>
</reference>
<dbReference type="Pfam" id="PF04155">
    <property type="entry name" value="Ground-like"/>
    <property type="match status" value="1"/>
</dbReference>
<keyword evidence="1" id="KW-0732">Signal</keyword>
<feature type="domain" description="Ground-like" evidence="2">
    <location>
        <begin position="31"/>
        <end position="86"/>
    </location>
</feature>
<evidence type="ECO:0000313" key="3">
    <source>
        <dbReference type="EMBL" id="KAK6758715.1"/>
    </source>
</evidence>
<dbReference type="Proteomes" id="UP001303046">
    <property type="component" value="Unassembled WGS sequence"/>
</dbReference>
<dbReference type="InterPro" id="IPR007284">
    <property type="entry name" value="Ground-like_dom"/>
</dbReference>
<proteinExistence type="predicted"/>
<gene>
    <name evidence="3" type="primary">Necator_chrV.g20920</name>
    <name evidence="3" type="ORF">RB195_016127</name>
</gene>
<comment type="caution">
    <text evidence="3">The sequence shown here is derived from an EMBL/GenBank/DDBJ whole genome shotgun (WGS) entry which is preliminary data.</text>
</comment>
<protein>
    <recommendedName>
        <fullName evidence="2">Ground-like domain-containing protein</fullName>
    </recommendedName>
</protein>
<feature type="signal peptide" evidence="1">
    <location>
        <begin position="1"/>
        <end position="20"/>
    </location>
</feature>
<sequence length="192" mass="21041">MIRASAVVVVILGLFALSRAQQDNCYINESGFTCCNKKLEAAMKGAMGGKDLLSAADEIQKMAETTLGGKFETVVALDDFAYKSHFKMKNAIPVVDCPDSVCIKAVITEPPAKREVCVHGPAIVRDCWRRVVGAEGVFALDPKGRRNMVKLSEDDNADRILGVIYTCQGFLCNSSIQERLLPLSFFTIYLLL</sequence>
<dbReference type="EMBL" id="JAVFWL010000005">
    <property type="protein sequence ID" value="KAK6758715.1"/>
    <property type="molecule type" value="Genomic_DNA"/>
</dbReference>
<evidence type="ECO:0000313" key="4">
    <source>
        <dbReference type="Proteomes" id="UP001303046"/>
    </source>
</evidence>
<feature type="chain" id="PRO_5045751222" description="Ground-like domain-containing protein" evidence="1">
    <location>
        <begin position="21"/>
        <end position="192"/>
    </location>
</feature>
<accession>A0ABR1E8S8</accession>
<organism evidence="3 4">
    <name type="scientific">Necator americanus</name>
    <name type="common">Human hookworm</name>
    <dbReference type="NCBI Taxonomy" id="51031"/>
    <lineage>
        <taxon>Eukaryota</taxon>
        <taxon>Metazoa</taxon>
        <taxon>Ecdysozoa</taxon>
        <taxon>Nematoda</taxon>
        <taxon>Chromadorea</taxon>
        <taxon>Rhabditida</taxon>
        <taxon>Rhabditina</taxon>
        <taxon>Rhabditomorpha</taxon>
        <taxon>Strongyloidea</taxon>
        <taxon>Ancylostomatidae</taxon>
        <taxon>Bunostominae</taxon>
        <taxon>Necator</taxon>
    </lineage>
</organism>
<evidence type="ECO:0000256" key="1">
    <source>
        <dbReference type="SAM" id="SignalP"/>
    </source>
</evidence>